<accession>A0A0E0GZS5</accession>
<dbReference type="HOGENOM" id="CLU_2835564_0_0_1"/>
<feature type="region of interest" description="Disordered" evidence="1">
    <location>
        <begin position="44"/>
        <end position="66"/>
    </location>
</feature>
<dbReference type="AlphaFoldDB" id="A0A0E0GZS5"/>
<keyword evidence="3" id="KW-1185">Reference proteome</keyword>
<evidence type="ECO:0000313" key="2">
    <source>
        <dbReference type="EnsemblPlants" id="ONIVA04G07920.1"/>
    </source>
</evidence>
<reference evidence="2" key="1">
    <citation type="submission" date="2015-04" db="UniProtKB">
        <authorList>
            <consortium name="EnsemblPlants"/>
        </authorList>
    </citation>
    <scope>IDENTIFICATION</scope>
    <source>
        <strain evidence="2">SL10</strain>
    </source>
</reference>
<evidence type="ECO:0000256" key="1">
    <source>
        <dbReference type="SAM" id="MobiDB-lite"/>
    </source>
</evidence>
<protein>
    <submittedName>
        <fullName evidence="2">Uncharacterized protein</fullName>
    </submittedName>
</protein>
<proteinExistence type="predicted"/>
<sequence length="66" mass="7420">MVRKHRRSMRLLRVRLSRKAAINGPQNKLIDVAGAARRPVDELLKKPHPSIPVNTKEAASEYPSPP</sequence>
<dbReference type="Gramene" id="ONIVA04G07920.1">
    <property type="protein sequence ID" value="ONIVA04G07920.1"/>
    <property type="gene ID" value="ONIVA04G07920"/>
</dbReference>
<organism evidence="2">
    <name type="scientific">Oryza nivara</name>
    <name type="common">Indian wild rice</name>
    <name type="synonym">Oryza sativa f. spontanea</name>
    <dbReference type="NCBI Taxonomy" id="4536"/>
    <lineage>
        <taxon>Eukaryota</taxon>
        <taxon>Viridiplantae</taxon>
        <taxon>Streptophyta</taxon>
        <taxon>Embryophyta</taxon>
        <taxon>Tracheophyta</taxon>
        <taxon>Spermatophyta</taxon>
        <taxon>Magnoliopsida</taxon>
        <taxon>Liliopsida</taxon>
        <taxon>Poales</taxon>
        <taxon>Poaceae</taxon>
        <taxon>BOP clade</taxon>
        <taxon>Oryzoideae</taxon>
        <taxon>Oryzeae</taxon>
        <taxon>Oryzinae</taxon>
        <taxon>Oryza</taxon>
    </lineage>
</organism>
<reference evidence="2" key="2">
    <citation type="submission" date="2018-04" db="EMBL/GenBank/DDBJ databases">
        <title>OnivRS2 (Oryza nivara Reference Sequence Version 2).</title>
        <authorList>
            <person name="Zhang J."/>
            <person name="Kudrna D."/>
            <person name="Lee S."/>
            <person name="Talag J."/>
            <person name="Rajasekar S."/>
            <person name="Welchert J."/>
            <person name="Hsing Y.-I."/>
            <person name="Wing R.A."/>
        </authorList>
    </citation>
    <scope>NUCLEOTIDE SEQUENCE [LARGE SCALE GENOMIC DNA]</scope>
    <source>
        <strain evidence="2">SL10</strain>
    </source>
</reference>
<name>A0A0E0GZS5_ORYNI</name>
<evidence type="ECO:0000313" key="3">
    <source>
        <dbReference type="Proteomes" id="UP000006591"/>
    </source>
</evidence>
<dbReference type="Proteomes" id="UP000006591">
    <property type="component" value="Chromosome 4"/>
</dbReference>
<dbReference type="EnsemblPlants" id="ONIVA04G07920.1">
    <property type="protein sequence ID" value="ONIVA04G07920.1"/>
    <property type="gene ID" value="ONIVA04G07920"/>
</dbReference>